<feature type="compositionally biased region" description="Low complexity" evidence="1">
    <location>
        <begin position="62"/>
        <end position="83"/>
    </location>
</feature>
<keyword evidence="4" id="KW-1185">Reference proteome</keyword>
<evidence type="ECO:0000313" key="3">
    <source>
        <dbReference type="EMBL" id="EEU30120.1"/>
    </source>
</evidence>
<accession>C7XW60</accession>
<dbReference type="HOGENOM" id="CLU_1330546_0_0_9"/>
<evidence type="ECO:0000313" key="4">
    <source>
        <dbReference type="Proteomes" id="UP000003987"/>
    </source>
</evidence>
<proteinExistence type="predicted"/>
<feature type="chain" id="PRO_5038681675" description="Lipoprotein" evidence="2">
    <location>
        <begin position="30"/>
        <end position="173"/>
    </location>
</feature>
<dbReference type="PROSITE" id="PS51257">
    <property type="entry name" value="PROKAR_LIPOPROTEIN"/>
    <property type="match status" value="1"/>
</dbReference>
<name>C7XW60_9LACO</name>
<organism evidence="3 4">
    <name type="scientific">Limosilactobacillus coleohominis 101-4-CHN</name>
    <dbReference type="NCBI Taxonomy" id="575594"/>
    <lineage>
        <taxon>Bacteria</taxon>
        <taxon>Bacillati</taxon>
        <taxon>Bacillota</taxon>
        <taxon>Bacilli</taxon>
        <taxon>Lactobacillales</taxon>
        <taxon>Lactobacillaceae</taxon>
        <taxon>Limosilactobacillus</taxon>
    </lineage>
</organism>
<feature type="compositionally biased region" description="Low complexity" evidence="1">
    <location>
        <begin position="30"/>
        <end position="46"/>
    </location>
</feature>
<evidence type="ECO:0008006" key="5">
    <source>
        <dbReference type="Google" id="ProtNLM"/>
    </source>
</evidence>
<keyword evidence="2" id="KW-0732">Signal</keyword>
<dbReference type="STRING" id="575594.HMPREF0501_01125"/>
<feature type="signal peptide" evidence="2">
    <location>
        <begin position="1"/>
        <end position="29"/>
    </location>
</feature>
<dbReference type="EMBL" id="GG698804">
    <property type="protein sequence ID" value="EEU30120.1"/>
    <property type="molecule type" value="Genomic_DNA"/>
</dbReference>
<dbReference type="Proteomes" id="UP000003987">
    <property type="component" value="Unassembled WGS sequence"/>
</dbReference>
<feature type="region of interest" description="Disordered" evidence="1">
    <location>
        <begin position="28"/>
        <end position="110"/>
    </location>
</feature>
<evidence type="ECO:0000256" key="2">
    <source>
        <dbReference type="SAM" id="SignalP"/>
    </source>
</evidence>
<dbReference type="eggNOG" id="ENOG5030AXM">
    <property type="taxonomic scope" value="Bacteria"/>
</dbReference>
<sequence length="173" mass="19105">MFKKSVKPMKKISLICAVALAGLSLTACGSNSNKKTSSSSKVSSSKVVKHHKKAKHSKKKASSSSNSSAASASNQQNQQQNNSGDQADPFDASTWDKPYKGYPSFNAYLHDHPDTPNIQSQTAQIQHDENVRKGIEDANGNETQNFKNWVSARDNAWDNGNDNFPDYDQNRQW</sequence>
<feature type="region of interest" description="Disordered" evidence="1">
    <location>
        <begin position="153"/>
        <end position="173"/>
    </location>
</feature>
<evidence type="ECO:0000256" key="1">
    <source>
        <dbReference type="SAM" id="MobiDB-lite"/>
    </source>
</evidence>
<protein>
    <recommendedName>
        <fullName evidence="5">Lipoprotein</fullName>
    </recommendedName>
</protein>
<feature type="compositionally biased region" description="Basic residues" evidence="1">
    <location>
        <begin position="47"/>
        <end position="61"/>
    </location>
</feature>
<dbReference type="AlphaFoldDB" id="C7XW60"/>
<reference evidence="3 4" key="1">
    <citation type="submission" date="2009-06" db="EMBL/GenBank/DDBJ databases">
        <title>The Genome Sequence of Lactobacillus coleohominis strain 101-4-CHN.</title>
        <authorList>
            <consortium name="The Broad Institute Genome Sequencing Platform"/>
            <person name="Ward D."/>
            <person name="Young S.K."/>
            <person name="Zeng Q."/>
            <person name="Koehrsen M."/>
            <person name="Alvarado L."/>
            <person name="Berlin A."/>
            <person name="Borenstein D."/>
            <person name="Chen Z."/>
            <person name="Engels R."/>
            <person name="Freedman E."/>
            <person name="Gellesch M."/>
            <person name="Goldberg J."/>
            <person name="Griggs A."/>
            <person name="Gujja S."/>
            <person name="Heiman D."/>
            <person name="Hepburn T."/>
            <person name="Howarth C."/>
            <person name="Jen D."/>
            <person name="Larson L."/>
            <person name="Lewis B."/>
            <person name="Mehta T."/>
            <person name="Park D."/>
            <person name="Pearson M."/>
            <person name="Roberts A."/>
            <person name="Saif S."/>
            <person name="Shea T."/>
            <person name="Shenoy N."/>
            <person name="Sisk P."/>
            <person name="Stolte C."/>
            <person name="Sykes S."/>
            <person name="Walk T."/>
            <person name="White J."/>
            <person name="Yandava C."/>
            <person name="Liu Y."/>
            <person name="Xu Q."/>
            <person name="Lander E."/>
            <person name="Nusbaum C."/>
            <person name="Galagan J."/>
            <person name="Birren B."/>
        </authorList>
    </citation>
    <scope>NUCLEOTIDE SEQUENCE [LARGE SCALE GENOMIC DNA]</scope>
    <source>
        <strain evidence="3 4">101-4-CHN</strain>
    </source>
</reference>
<gene>
    <name evidence="3" type="ORF">HMPREF0501_01125</name>
</gene>